<protein>
    <recommendedName>
        <fullName evidence="3">Lipoprotein</fullName>
    </recommendedName>
</protein>
<evidence type="ECO:0000313" key="2">
    <source>
        <dbReference type="Proteomes" id="UP000092584"/>
    </source>
</evidence>
<proteinExistence type="predicted"/>
<dbReference type="OrthoDB" id="1431410at2"/>
<evidence type="ECO:0008006" key="3">
    <source>
        <dbReference type="Google" id="ProtNLM"/>
    </source>
</evidence>
<evidence type="ECO:0000313" key="1">
    <source>
        <dbReference type="EMBL" id="OBY62685.1"/>
    </source>
</evidence>
<dbReference type="EMBL" id="LSFM01000023">
    <property type="protein sequence ID" value="OBY62685.1"/>
    <property type="molecule type" value="Genomic_DNA"/>
</dbReference>
<reference evidence="2" key="1">
    <citation type="submission" date="2016-02" db="EMBL/GenBank/DDBJ databases">
        <authorList>
            <person name="Shin S.-K."/>
            <person name="Yi H."/>
            <person name="Kim E."/>
        </authorList>
    </citation>
    <scope>NUCLEOTIDE SEQUENCE [LARGE SCALE GENOMIC DNA]</scope>
    <source>
        <strain evidence="2">LPB0003</strain>
    </source>
</reference>
<comment type="caution">
    <text evidence="1">The sequence shown here is derived from an EMBL/GenBank/DDBJ whole genome shotgun (WGS) entry which is preliminary data.</text>
</comment>
<organism evidence="1 2">
    <name type="scientific">Polaribacter vadi</name>
    <dbReference type="NCBI Taxonomy" id="1774273"/>
    <lineage>
        <taxon>Bacteria</taxon>
        <taxon>Pseudomonadati</taxon>
        <taxon>Bacteroidota</taxon>
        <taxon>Flavobacteriia</taxon>
        <taxon>Flavobacteriales</taxon>
        <taxon>Flavobacteriaceae</taxon>
    </lineage>
</organism>
<name>A0A1B8TT84_9FLAO</name>
<dbReference type="PROSITE" id="PS51257">
    <property type="entry name" value="PROKAR_LIPOPROTEIN"/>
    <property type="match status" value="1"/>
</dbReference>
<accession>A0A1B8TT84</accession>
<dbReference type="Proteomes" id="UP000092584">
    <property type="component" value="Unassembled WGS sequence"/>
</dbReference>
<keyword evidence="2" id="KW-1185">Reference proteome</keyword>
<dbReference type="KEGG" id="pob:LPB03_11060"/>
<dbReference type="STRING" id="1774273.LPB03_11060"/>
<dbReference type="AlphaFoldDB" id="A0A1B8TT84"/>
<dbReference type="RefSeq" id="WP_065319671.1">
    <property type="nucleotide sequence ID" value="NZ_CP017477.1"/>
</dbReference>
<gene>
    <name evidence="1" type="ORF">LPB3_11070</name>
</gene>
<sequence length="206" mass="23424">MKYFITLLLLLFIFSCDKKQETTIQQEDTKPLLSVEHEFSAVKGIDPVFVKEVEEWKELNAVGDFLERFKKASPKEVLSNALELKGLVESLKDSIKPALFTISSFDARINIFYNETLRLADMTTIPAIQASEVNLQTEKILEAFSAVNAKINTILSKKRFEDEIDVDVKFIGLDSTKMDSVSRKSIKENFDSRKTDKGGLNFKTNQ</sequence>